<feature type="chain" id="PRO_5042978931" description="CTCK domain-containing protein" evidence="6">
    <location>
        <begin position="26"/>
        <end position="241"/>
    </location>
</feature>
<dbReference type="Proteomes" id="UP001374579">
    <property type="component" value="Unassembled WGS sequence"/>
</dbReference>
<keyword evidence="2" id="KW-0964">Secreted</keyword>
<dbReference type="GO" id="GO:0005615">
    <property type="term" value="C:extracellular space"/>
    <property type="evidence" value="ECO:0007669"/>
    <property type="project" value="TreeGrafter"/>
</dbReference>
<evidence type="ECO:0000259" key="7">
    <source>
        <dbReference type="SMART" id="SM00041"/>
    </source>
</evidence>
<keyword evidence="9" id="KW-1185">Reference proteome</keyword>
<feature type="region of interest" description="Disordered" evidence="5">
    <location>
        <begin position="102"/>
        <end position="125"/>
    </location>
</feature>
<dbReference type="GO" id="GO:0038098">
    <property type="term" value="P:sequestering of BMP from receptor via BMP binding"/>
    <property type="evidence" value="ECO:0007669"/>
    <property type="project" value="TreeGrafter"/>
</dbReference>
<evidence type="ECO:0000256" key="1">
    <source>
        <dbReference type="ARBA" id="ARBA00004613"/>
    </source>
</evidence>
<reference evidence="8 9" key="1">
    <citation type="submission" date="2024-02" db="EMBL/GenBank/DDBJ databases">
        <title>Chromosome-scale genome assembly of the rough periwinkle Littorina saxatilis.</title>
        <authorList>
            <person name="De Jode A."/>
            <person name="Faria R."/>
            <person name="Formenti G."/>
            <person name="Sims Y."/>
            <person name="Smith T.P."/>
            <person name="Tracey A."/>
            <person name="Wood J.M.D."/>
            <person name="Zagrodzka Z.B."/>
            <person name="Johannesson K."/>
            <person name="Butlin R.K."/>
            <person name="Leder E.H."/>
        </authorList>
    </citation>
    <scope>NUCLEOTIDE SEQUENCE [LARGE SCALE GENOMIC DNA]</scope>
    <source>
        <strain evidence="8">Snail1</strain>
        <tissue evidence="8">Muscle</tissue>
    </source>
</reference>
<dbReference type="Gene3D" id="2.10.90.10">
    <property type="entry name" value="Cystine-knot cytokines"/>
    <property type="match status" value="1"/>
</dbReference>
<name>A0AAN9BDE9_9CAEN</name>
<dbReference type="EMBL" id="JBAMIC010000008">
    <property type="protein sequence ID" value="KAK7103183.1"/>
    <property type="molecule type" value="Genomic_DNA"/>
</dbReference>
<sequence length="241" mass="27477">MLGRTSSLIALYVLAVIITMTSTDARSHHVRHHLRGEDRPRGGRQRGSGSGSGERQAYANHHNRTRPAHTKDDDDDDLLDLMYDDGEKGGGRKVPSLHAMQTFGLTPSSSSSSSSERKERRPIRGSHKAVLVTKKTYLKKEWCKTQPLKQVIRVRGCLRTKILNNFCYGQCNSFFIPKKARRDKDAEAFLSCGFCRPRRVRWVLVTLRCPSKNGLRFKRKRVQYIKKCRCMAQDVSMPPMS</sequence>
<accession>A0AAN9BDE9</accession>
<dbReference type="GO" id="GO:0036122">
    <property type="term" value="F:BMP binding"/>
    <property type="evidence" value="ECO:0007669"/>
    <property type="project" value="TreeGrafter"/>
</dbReference>
<protein>
    <recommendedName>
        <fullName evidence="7">CTCK domain-containing protein</fullName>
    </recommendedName>
</protein>
<dbReference type="AlphaFoldDB" id="A0AAN9BDE9"/>
<dbReference type="InterPro" id="IPR029034">
    <property type="entry name" value="Cystine-knot_cytokine"/>
</dbReference>
<comment type="subcellular location">
    <subcellularLocation>
        <location evidence="1">Secreted</location>
    </subcellularLocation>
</comment>
<dbReference type="InterPro" id="IPR006207">
    <property type="entry name" value="Cys_knot_C"/>
</dbReference>
<dbReference type="InterPro" id="IPR004133">
    <property type="entry name" value="DAN_dom"/>
</dbReference>
<feature type="compositionally biased region" description="Acidic residues" evidence="5">
    <location>
        <begin position="73"/>
        <end position="84"/>
    </location>
</feature>
<dbReference type="PANTHER" id="PTHR15283:SF4">
    <property type="entry name" value="BURSICON"/>
    <property type="match status" value="1"/>
</dbReference>
<evidence type="ECO:0000256" key="4">
    <source>
        <dbReference type="ARBA" id="ARBA00023157"/>
    </source>
</evidence>
<dbReference type="GO" id="GO:0048018">
    <property type="term" value="F:receptor ligand activity"/>
    <property type="evidence" value="ECO:0007669"/>
    <property type="project" value="TreeGrafter"/>
</dbReference>
<comment type="caution">
    <text evidence="8">The sequence shown here is derived from an EMBL/GenBank/DDBJ whole genome shotgun (WGS) entry which is preliminary data.</text>
</comment>
<dbReference type="PANTHER" id="PTHR15283">
    <property type="entry name" value="GREMLIN 1"/>
    <property type="match status" value="1"/>
</dbReference>
<evidence type="ECO:0000256" key="6">
    <source>
        <dbReference type="SAM" id="SignalP"/>
    </source>
</evidence>
<evidence type="ECO:0000313" key="8">
    <source>
        <dbReference type="EMBL" id="KAK7103183.1"/>
    </source>
</evidence>
<gene>
    <name evidence="8" type="ORF">V1264_018141</name>
</gene>
<dbReference type="SMART" id="SM00041">
    <property type="entry name" value="CT"/>
    <property type="match status" value="1"/>
</dbReference>
<keyword evidence="4" id="KW-1015">Disulfide bond</keyword>
<evidence type="ECO:0000256" key="3">
    <source>
        <dbReference type="ARBA" id="ARBA00022729"/>
    </source>
</evidence>
<feature type="region of interest" description="Disordered" evidence="5">
    <location>
        <begin position="24"/>
        <end position="84"/>
    </location>
</feature>
<keyword evidence="3 6" id="KW-0732">Signal</keyword>
<evidence type="ECO:0000256" key="2">
    <source>
        <dbReference type="ARBA" id="ARBA00022525"/>
    </source>
</evidence>
<feature type="signal peptide" evidence="6">
    <location>
        <begin position="1"/>
        <end position="25"/>
    </location>
</feature>
<proteinExistence type="predicted"/>
<dbReference type="Pfam" id="PF03045">
    <property type="entry name" value="DAN"/>
    <property type="match status" value="1"/>
</dbReference>
<feature type="domain" description="CTCK" evidence="7">
    <location>
        <begin position="145"/>
        <end position="235"/>
    </location>
</feature>
<organism evidence="8 9">
    <name type="scientific">Littorina saxatilis</name>
    <dbReference type="NCBI Taxonomy" id="31220"/>
    <lineage>
        <taxon>Eukaryota</taxon>
        <taxon>Metazoa</taxon>
        <taxon>Spiralia</taxon>
        <taxon>Lophotrochozoa</taxon>
        <taxon>Mollusca</taxon>
        <taxon>Gastropoda</taxon>
        <taxon>Caenogastropoda</taxon>
        <taxon>Littorinimorpha</taxon>
        <taxon>Littorinoidea</taxon>
        <taxon>Littorinidae</taxon>
        <taxon>Littorina</taxon>
    </lineage>
</organism>
<dbReference type="GO" id="GO:0009887">
    <property type="term" value="P:animal organ morphogenesis"/>
    <property type="evidence" value="ECO:0007669"/>
    <property type="project" value="TreeGrafter"/>
</dbReference>
<evidence type="ECO:0000313" key="9">
    <source>
        <dbReference type="Proteomes" id="UP001374579"/>
    </source>
</evidence>
<evidence type="ECO:0000256" key="5">
    <source>
        <dbReference type="SAM" id="MobiDB-lite"/>
    </source>
</evidence>